<feature type="chain" id="PRO_5045707442" description="OmpA family protein" evidence="6">
    <location>
        <begin position="22"/>
        <end position="378"/>
    </location>
</feature>
<keyword evidence="3" id="KW-0998">Cell outer membrane</keyword>
<comment type="caution">
    <text evidence="9">The sequence shown here is derived from an EMBL/GenBank/DDBJ whole genome shotgun (WGS) entry which is preliminary data.</text>
</comment>
<dbReference type="Gene3D" id="3.90.182.10">
    <property type="entry name" value="Toxin - Anthrax Protective Antigen,domain 1"/>
    <property type="match status" value="1"/>
</dbReference>
<dbReference type="PRINTS" id="PR01023">
    <property type="entry name" value="NAFLGMOTY"/>
</dbReference>
<dbReference type="PROSITE" id="PS51820">
    <property type="entry name" value="PA14"/>
    <property type="match status" value="1"/>
</dbReference>
<dbReference type="RefSeq" id="WP_345235149.1">
    <property type="nucleotide sequence ID" value="NZ_BAABGZ010000013.1"/>
</dbReference>
<dbReference type="PRINTS" id="PR01021">
    <property type="entry name" value="OMPADOMAIN"/>
</dbReference>
<keyword evidence="2 4" id="KW-0472">Membrane</keyword>
<evidence type="ECO:0000256" key="1">
    <source>
        <dbReference type="ARBA" id="ARBA00004442"/>
    </source>
</evidence>
<dbReference type="Proteomes" id="UP001501153">
    <property type="component" value="Unassembled WGS sequence"/>
</dbReference>
<evidence type="ECO:0008006" key="11">
    <source>
        <dbReference type="Google" id="ProtNLM"/>
    </source>
</evidence>
<evidence type="ECO:0000256" key="5">
    <source>
        <dbReference type="SAM" id="MobiDB-lite"/>
    </source>
</evidence>
<evidence type="ECO:0000259" key="7">
    <source>
        <dbReference type="PROSITE" id="PS51123"/>
    </source>
</evidence>
<dbReference type="SUPFAM" id="SSF56988">
    <property type="entry name" value="Anthrax protective antigen"/>
    <property type="match status" value="1"/>
</dbReference>
<dbReference type="SUPFAM" id="SSF103088">
    <property type="entry name" value="OmpA-like"/>
    <property type="match status" value="1"/>
</dbReference>
<evidence type="ECO:0000256" key="6">
    <source>
        <dbReference type="SAM" id="SignalP"/>
    </source>
</evidence>
<evidence type="ECO:0000313" key="9">
    <source>
        <dbReference type="EMBL" id="GAA4353376.1"/>
    </source>
</evidence>
<keyword evidence="6" id="KW-0732">Signal</keyword>
<name>A0ABP8I8E1_9BACT</name>
<evidence type="ECO:0000259" key="8">
    <source>
        <dbReference type="PROSITE" id="PS51820"/>
    </source>
</evidence>
<dbReference type="InterPro" id="IPR050330">
    <property type="entry name" value="Bact_OuterMem_StrucFunc"/>
</dbReference>
<evidence type="ECO:0000256" key="2">
    <source>
        <dbReference type="ARBA" id="ARBA00023136"/>
    </source>
</evidence>
<gene>
    <name evidence="9" type="ORF">GCM10023185_13950</name>
</gene>
<dbReference type="InterPro" id="IPR037524">
    <property type="entry name" value="PA14/GLEYA"/>
</dbReference>
<keyword evidence="10" id="KW-1185">Reference proteome</keyword>
<accession>A0ABP8I8E1</accession>
<feature type="domain" description="PA14" evidence="8">
    <location>
        <begin position="24"/>
        <end position="161"/>
    </location>
</feature>
<dbReference type="PROSITE" id="PS51123">
    <property type="entry name" value="OMPA_2"/>
    <property type="match status" value="1"/>
</dbReference>
<evidence type="ECO:0000313" key="10">
    <source>
        <dbReference type="Proteomes" id="UP001501153"/>
    </source>
</evidence>
<proteinExistence type="predicted"/>
<feature type="signal peptide" evidence="6">
    <location>
        <begin position="1"/>
        <end position="21"/>
    </location>
</feature>
<organism evidence="9 10">
    <name type="scientific">Hymenobacter saemangeumensis</name>
    <dbReference type="NCBI Taxonomy" id="1084522"/>
    <lineage>
        <taxon>Bacteria</taxon>
        <taxon>Pseudomonadati</taxon>
        <taxon>Bacteroidota</taxon>
        <taxon>Cytophagia</taxon>
        <taxon>Cytophagales</taxon>
        <taxon>Hymenobacteraceae</taxon>
        <taxon>Hymenobacter</taxon>
    </lineage>
</organism>
<reference evidence="10" key="1">
    <citation type="journal article" date="2019" name="Int. J. Syst. Evol. Microbiol.">
        <title>The Global Catalogue of Microorganisms (GCM) 10K type strain sequencing project: providing services to taxonomists for standard genome sequencing and annotation.</title>
        <authorList>
            <consortium name="The Broad Institute Genomics Platform"/>
            <consortium name="The Broad Institute Genome Sequencing Center for Infectious Disease"/>
            <person name="Wu L."/>
            <person name="Ma J."/>
        </authorList>
    </citation>
    <scope>NUCLEOTIDE SEQUENCE [LARGE SCALE GENOMIC DNA]</scope>
    <source>
        <strain evidence="10">JCM 17923</strain>
    </source>
</reference>
<evidence type="ECO:0000256" key="4">
    <source>
        <dbReference type="PROSITE-ProRule" id="PRU00473"/>
    </source>
</evidence>
<dbReference type="Pfam" id="PF00691">
    <property type="entry name" value="OmpA"/>
    <property type="match status" value="1"/>
</dbReference>
<dbReference type="InterPro" id="IPR036737">
    <property type="entry name" value="OmpA-like_sf"/>
</dbReference>
<sequence length="378" mass="41001">MLRLGIASLLSSFLLAAPARAQTPAGDGLVGQYYDGQNFERVMVIRHDATIDFDWTGSEPAPGVPAEHFSVRWTGWLVPPVSGRYKFHVTVDDGMRLWINERQILNEWRDQPVRQYTATVELTAGQAYRLRVDYYQNILDNRARLTWERPDAAKQPPPTWRNGWNMGSQPSGAEPIPSRYLYRKPPPNATTAQAAAPAPAKPTDQAAAATGGPAPGSNPSASPSPPARPKPLAVPAPKPLPAPATIPAPRPSIDSAAARVARLDEGEAVTLPDLYFDQGQAQLLPAARAALDDLAVALRARPGLRLEVQGHTDNVGVPELNRQLSQQRAEAVCRYLAAHGVPDGQLRPVGYGGTRPVADNTDPAQRPKNRRVVLVKLQ</sequence>
<protein>
    <recommendedName>
        <fullName evidence="11">OmpA family protein</fullName>
    </recommendedName>
</protein>
<feature type="compositionally biased region" description="Pro residues" evidence="5">
    <location>
        <begin position="222"/>
        <end position="250"/>
    </location>
</feature>
<dbReference type="Pfam" id="PF07691">
    <property type="entry name" value="PA14"/>
    <property type="match status" value="1"/>
</dbReference>
<dbReference type="SMART" id="SM00758">
    <property type="entry name" value="PA14"/>
    <property type="match status" value="1"/>
</dbReference>
<comment type="subcellular location">
    <subcellularLocation>
        <location evidence="1">Cell outer membrane</location>
    </subcellularLocation>
</comment>
<dbReference type="EMBL" id="BAABGZ010000013">
    <property type="protein sequence ID" value="GAA4353376.1"/>
    <property type="molecule type" value="Genomic_DNA"/>
</dbReference>
<dbReference type="CDD" id="cd07185">
    <property type="entry name" value="OmpA_C-like"/>
    <property type="match status" value="1"/>
</dbReference>
<dbReference type="InterPro" id="IPR011658">
    <property type="entry name" value="PA14_dom"/>
</dbReference>
<feature type="compositionally biased region" description="Low complexity" evidence="5">
    <location>
        <begin position="189"/>
        <end position="221"/>
    </location>
</feature>
<dbReference type="InterPro" id="IPR006665">
    <property type="entry name" value="OmpA-like"/>
</dbReference>
<feature type="region of interest" description="Disordered" evidence="5">
    <location>
        <begin position="149"/>
        <end position="251"/>
    </location>
</feature>
<feature type="domain" description="OmpA-like" evidence="7">
    <location>
        <begin position="263"/>
        <end position="378"/>
    </location>
</feature>
<dbReference type="PANTHER" id="PTHR30329:SF21">
    <property type="entry name" value="LIPOPROTEIN YIAD-RELATED"/>
    <property type="match status" value="1"/>
</dbReference>
<dbReference type="Gene3D" id="3.30.1330.60">
    <property type="entry name" value="OmpA-like domain"/>
    <property type="match status" value="1"/>
</dbReference>
<evidence type="ECO:0000256" key="3">
    <source>
        <dbReference type="ARBA" id="ARBA00023237"/>
    </source>
</evidence>
<dbReference type="InterPro" id="IPR006664">
    <property type="entry name" value="OMP_bac"/>
</dbReference>
<dbReference type="PANTHER" id="PTHR30329">
    <property type="entry name" value="STATOR ELEMENT OF FLAGELLAR MOTOR COMPLEX"/>
    <property type="match status" value="1"/>
</dbReference>